<dbReference type="EMBL" id="PEYD01000029">
    <property type="protein sequence ID" value="PIS39518.1"/>
    <property type="molecule type" value="Genomic_DNA"/>
</dbReference>
<accession>A0A2H0YLZ6</accession>
<evidence type="ECO:0000256" key="2">
    <source>
        <dbReference type="ARBA" id="ARBA00009298"/>
    </source>
</evidence>
<protein>
    <recommendedName>
        <fullName evidence="8">MgtC/SapB/SrpB/YhiD N-terminal domain-containing protein</fullName>
    </recommendedName>
</protein>
<keyword evidence="3" id="KW-1003">Cell membrane</keyword>
<evidence type="ECO:0000256" key="4">
    <source>
        <dbReference type="ARBA" id="ARBA00022692"/>
    </source>
</evidence>
<dbReference type="PANTHER" id="PTHR33778">
    <property type="entry name" value="PROTEIN MGTC"/>
    <property type="match status" value="1"/>
</dbReference>
<dbReference type="PANTHER" id="PTHR33778:SF1">
    <property type="entry name" value="MAGNESIUM TRANSPORTER YHID-RELATED"/>
    <property type="match status" value="1"/>
</dbReference>
<evidence type="ECO:0000256" key="1">
    <source>
        <dbReference type="ARBA" id="ARBA00004651"/>
    </source>
</evidence>
<gene>
    <name evidence="9" type="ORF">COT33_01530</name>
</gene>
<dbReference type="AlphaFoldDB" id="A0A2H0YLZ6"/>
<sequence>MFDFMEIQIIFQLFLATLFGAFIGFEREWKRKKAGFQTYSLVALGSCIFTIIAFQSFYNFLDRGVILNPLLVIQAAAIGIGFIGAGVIFVREDRIEGLTTAAGLWTAAGIGVAVGVKFYFLALFSTFLAILILAGFGLFEEKIINKKLKGK</sequence>
<comment type="caution">
    <text evidence="9">The sequence shown here is derived from an EMBL/GenBank/DDBJ whole genome shotgun (WGS) entry which is preliminary data.</text>
</comment>
<dbReference type="PRINTS" id="PR01837">
    <property type="entry name" value="MGTCSAPBPROT"/>
</dbReference>
<evidence type="ECO:0000313" key="10">
    <source>
        <dbReference type="Proteomes" id="UP000230088"/>
    </source>
</evidence>
<dbReference type="InterPro" id="IPR049177">
    <property type="entry name" value="MgtC_SapB_SrpB_YhiD_N"/>
</dbReference>
<evidence type="ECO:0000256" key="5">
    <source>
        <dbReference type="ARBA" id="ARBA00022989"/>
    </source>
</evidence>
<evidence type="ECO:0000256" key="6">
    <source>
        <dbReference type="ARBA" id="ARBA00023136"/>
    </source>
</evidence>
<keyword evidence="6 7" id="KW-0472">Membrane</keyword>
<feature type="transmembrane region" description="Helical" evidence="7">
    <location>
        <begin position="120"/>
        <end position="139"/>
    </location>
</feature>
<reference evidence="10" key="1">
    <citation type="submission" date="2017-09" db="EMBL/GenBank/DDBJ databases">
        <title>Depth-based differentiation of microbial function through sediment-hosted aquifers and enrichment of novel symbionts in the deep terrestrial subsurface.</title>
        <authorList>
            <person name="Probst A.J."/>
            <person name="Ladd B."/>
            <person name="Jarett J.K."/>
            <person name="Geller-Mcgrath D.E."/>
            <person name="Sieber C.M.K."/>
            <person name="Emerson J.B."/>
            <person name="Anantharaman K."/>
            <person name="Thomas B.C."/>
            <person name="Malmstrom R."/>
            <person name="Stieglmeier M."/>
            <person name="Klingl A."/>
            <person name="Woyke T."/>
            <person name="Ryan C.M."/>
            <person name="Banfield J.F."/>
        </authorList>
    </citation>
    <scope>NUCLEOTIDE SEQUENCE [LARGE SCALE GENOMIC DNA]</scope>
</reference>
<organism evidence="9 10">
    <name type="scientific">Candidatus Nealsonbacteria bacterium CG08_land_8_20_14_0_20_38_20</name>
    <dbReference type="NCBI Taxonomy" id="1974705"/>
    <lineage>
        <taxon>Bacteria</taxon>
        <taxon>Candidatus Nealsoniibacteriota</taxon>
    </lineage>
</organism>
<feature type="domain" description="MgtC/SapB/SrpB/YhiD N-terminal" evidence="8">
    <location>
        <begin position="13"/>
        <end position="140"/>
    </location>
</feature>
<dbReference type="InterPro" id="IPR003416">
    <property type="entry name" value="MgtC/SapB/SrpB/YhiD_fam"/>
</dbReference>
<proteinExistence type="inferred from homology"/>
<evidence type="ECO:0000256" key="7">
    <source>
        <dbReference type="SAM" id="Phobius"/>
    </source>
</evidence>
<feature type="transmembrane region" description="Helical" evidence="7">
    <location>
        <begin position="97"/>
        <end position="114"/>
    </location>
</feature>
<dbReference type="GO" id="GO:0005886">
    <property type="term" value="C:plasma membrane"/>
    <property type="evidence" value="ECO:0007669"/>
    <property type="project" value="UniProtKB-SubCell"/>
</dbReference>
<keyword evidence="5 7" id="KW-1133">Transmembrane helix</keyword>
<comment type="similarity">
    <text evidence="2">Belongs to the MgtC/SapB family.</text>
</comment>
<keyword evidence="4 7" id="KW-0812">Transmembrane</keyword>
<evidence type="ECO:0000256" key="3">
    <source>
        <dbReference type="ARBA" id="ARBA00022475"/>
    </source>
</evidence>
<feature type="transmembrane region" description="Helical" evidence="7">
    <location>
        <begin position="6"/>
        <end position="25"/>
    </location>
</feature>
<dbReference type="Proteomes" id="UP000230088">
    <property type="component" value="Unassembled WGS sequence"/>
</dbReference>
<comment type="subcellular location">
    <subcellularLocation>
        <location evidence="1">Cell membrane</location>
        <topology evidence="1">Multi-pass membrane protein</topology>
    </subcellularLocation>
</comment>
<evidence type="ECO:0000313" key="9">
    <source>
        <dbReference type="EMBL" id="PIS39518.1"/>
    </source>
</evidence>
<dbReference type="Pfam" id="PF02308">
    <property type="entry name" value="MgtC"/>
    <property type="match status" value="1"/>
</dbReference>
<evidence type="ECO:0000259" key="8">
    <source>
        <dbReference type="Pfam" id="PF02308"/>
    </source>
</evidence>
<name>A0A2H0YLZ6_9BACT</name>
<feature type="transmembrane region" description="Helical" evidence="7">
    <location>
        <begin position="37"/>
        <end position="58"/>
    </location>
</feature>
<feature type="transmembrane region" description="Helical" evidence="7">
    <location>
        <begin position="70"/>
        <end position="90"/>
    </location>
</feature>